<evidence type="ECO:0000256" key="1">
    <source>
        <dbReference type="ARBA" id="ARBA00009136"/>
    </source>
</evidence>
<dbReference type="GO" id="GO:0004190">
    <property type="term" value="F:aspartic-type endopeptidase activity"/>
    <property type="evidence" value="ECO:0007669"/>
    <property type="project" value="UniProtKB-KW"/>
</dbReference>
<keyword evidence="3" id="KW-0064">Aspartyl protease</keyword>
<evidence type="ECO:0000256" key="3">
    <source>
        <dbReference type="ARBA" id="ARBA00022750"/>
    </source>
</evidence>
<dbReference type="AlphaFoldDB" id="A0AAV5WTW8"/>
<dbReference type="CDD" id="cd14291">
    <property type="entry name" value="UBA1_NUB1_like"/>
    <property type="match status" value="1"/>
</dbReference>
<protein>
    <recommendedName>
        <fullName evidence="5">UBA domain-containing protein</fullName>
    </recommendedName>
</protein>
<dbReference type="SUPFAM" id="SSF50630">
    <property type="entry name" value="Acid proteases"/>
    <property type="match status" value="1"/>
</dbReference>
<dbReference type="InterPro" id="IPR015940">
    <property type="entry name" value="UBA"/>
</dbReference>
<proteinExistence type="inferred from homology"/>
<dbReference type="GO" id="GO:0006508">
    <property type="term" value="P:proteolysis"/>
    <property type="evidence" value="ECO:0007669"/>
    <property type="project" value="UniProtKB-KW"/>
</dbReference>
<organism evidence="6 7">
    <name type="scientific">Pristionchus fissidentatus</name>
    <dbReference type="NCBI Taxonomy" id="1538716"/>
    <lineage>
        <taxon>Eukaryota</taxon>
        <taxon>Metazoa</taxon>
        <taxon>Ecdysozoa</taxon>
        <taxon>Nematoda</taxon>
        <taxon>Chromadorea</taxon>
        <taxon>Rhabditida</taxon>
        <taxon>Rhabditina</taxon>
        <taxon>Diplogasteromorpha</taxon>
        <taxon>Diplogasteroidea</taxon>
        <taxon>Neodiplogasteridae</taxon>
        <taxon>Pristionchus</taxon>
    </lineage>
</organism>
<comment type="caution">
    <text evidence="6">The sequence shown here is derived from an EMBL/GenBank/DDBJ whole genome shotgun (WGS) entry which is preliminary data.</text>
</comment>
<dbReference type="PANTHER" id="PTHR12917:SF1">
    <property type="entry name" value="AT13091P"/>
    <property type="match status" value="1"/>
</dbReference>
<dbReference type="Gene3D" id="1.10.8.10">
    <property type="entry name" value="DNA helicase RuvA subunit, C-terminal domain"/>
    <property type="match status" value="1"/>
</dbReference>
<sequence length="443" mass="49514">ISESIHSTMHITIYDGDRITNVDLTDDCPVENLLALAMADLGNDNHDASAVKLLKEGTDVLGKERERSLAACGLKDGDLLVYSYAAPAAAPSSTAASTLAAASSLAGPSSGNDDLDEKRKRLAALFGQSSFVKEIKKIKLQKSPEEEEEEKCKNLYDQMIQPHVKSKVYQMWPAMLETYLKNPQDYVGFKKEYVSFMTEEKRKIAAMNNQFSAEGQALLMEQIRQDNCQRLYNQVQENQPEFLISVHMLYCKIKVNDAETFAFIDSGAQISFMSKRFAEKAGLEHIIDKRFNGLVNGIGGSDRMIGRIHACELEIGDAKFDAKMDVMNDKFDVLIGLDFMRRHGCCIDLKNNRLSFNETTFAEFLSDAEVAAYEKEREALRDTKFKVDDDKLAQIMGMGFSKKDAEDALRDSANDVPHAVRMLFDQAAKDAEDIAASSNNMEH</sequence>
<gene>
    <name evidence="6" type="ORF">PFISCL1PPCAC_26926</name>
</gene>
<evidence type="ECO:0000313" key="6">
    <source>
        <dbReference type="EMBL" id="GMT35629.1"/>
    </source>
</evidence>
<evidence type="ECO:0000256" key="2">
    <source>
        <dbReference type="ARBA" id="ARBA00022670"/>
    </source>
</evidence>
<dbReference type="PANTHER" id="PTHR12917">
    <property type="entry name" value="ASPARTYL PROTEASE DDI-RELATED"/>
    <property type="match status" value="1"/>
</dbReference>
<evidence type="ECO:0000259" key="5">
    <source>
        <dbReference type="PROSITE" id="PS50030"/>
    </source>
</evidence>
<feature type="domain" description="UBA" evidence="5">
    <location>
        <begin position="386"/>
        <end position="426"/>
    </location>
</feature>
<dbReference type="Gene3D" id="3.10.20.90">
    <property type="entry name" value="Phosphatidylinositol 3-kinase Catalytic Subunit, Chain A, domain 1"/>
    <property type="match status" value="1"/>
</dbReference>
<accession>A0AAV5WTW8</accession>
<dbReference type="SUPFAM" id="SSF46934">
    <property type="entry name" value="UBA-like"/>
    <property type="match status" value="1"/>
</dbReference>
<dbReference type="InterPro" id="IPR019103">
    <property type="entry name" value="Peptidase_aspartic_DDI1-type"/>
</dbReference>
<dbReference type="InterPro" id="IPR021109">
    <property type="entry name" value="Peptidase_aspartic_dom_sf"/>
</dbReference>
<reference evidence="6" key="1">
    <citation type="submission" date="2023-10" db="EMBL/GenBank/DDBJ databases">
        <title>Genome assembly of Pristionchus species.</title>
        <authorList>
            <person name="Yoshida K."/>
            <person name="Sommer R.J."/>
        </authorList>
    </citation>
    <scope>NUCLEOTIDE SEQUENCE</scope>
    <source>
        <strain evidence="6">RS5133</strain>
    </source>
</reference>
<name>A0AAV5WTW8_9BILA</name>
<evidence type="ECO:0000313" key="7">
    <source>
        <dbReference type="Proteomes" id="UP001432322"/>
    </source>
</evidence>
<evidence type="ECO:0000256" key="4">
    <source>
        <dbReference type="ARBA" id="ARBA00022801"/>
    </source>
</evidence>
<dbReference type="SMART" id="SM00165">
    <property type="entry name" value="UBA"/>
    <property type="match status" value="1"/>
</dbReference>
<dbReference type="PROSITE" id="PS50030">
    <property type="entry name" value="UBA"/>
    <property type="match status" value="1"/>
</dbReference>
<dbReference type="EMBL" id="BTSY01000007">
    <property type="protein sequence ID" value="GMT35629.1"/>
    <property type="molecule type" value="Genomic_DNA"/>
</dbReference>
<feature type="non-terminal residue" evidence="6">
    <location>
        <position position="1"/>
    </location>
</feature>
<dbReference type="Pfam" id="PF09668">
    <property type="entry name" value="Asp_protease"/>
    <property type="match status" value="1"/>
</dbReference>
<dbReference type="InterPro" id="IPR009060">
    <property type="entry name" value="UBA-like_sf"/>
</dbReference>
<dbReference type="Proteomes" id="UP001432322">
    <property type="component" value="Unassembled WGS sequence"/>
</dbReference>
<keyword evidence="2" id="KW-0645">Protease</keyword>
<keyword evidence="7" id="KW-1185">Reference proteome</keyword>
<comment type="similarity">
    <text evidence="1">Belongs to the DDI1 family.</text>
</comment>
<dbReference type="Gene3D" id="2.40.70.10">
    <property type="entry name" value="Acid Proteases"/>
    <property type="match status" value="1"/>
</dbReference>
<keyword evidence="4" id="KW-0378">Hydrolase</keyword>